<reference evidence="2" key="1">
    <citation type="journal article" date="2024" name="Front. Bioeng. Biotechnol.">
        <title>Genome-scale model development and genomic sequencing of the oleaginous clade Lipomyces.</title>
        <authorList>
            <person name="Czajka J.J."/>
            <person name="Han Y."/>
            <person name="Kim J."/>
            <person name="Mondo S.J."/>
            <person name="Hofstad B.A."/>
            <person name="Robles A."/>
            <person name="Haridas S."/>
            <person name="Riley R."/>
            <person name="LaButti K."/>
            <person name="Pangilinan J."/>
            <person name="Andreopoulos W."/>
            <person name="Lipzen A."/>
            <person name="Yan J."/>
            <person name="Wang M."/>
            <person name="Ng V."/>
            <person name="Grigoriev I.V."/>
            <person name="Spatafora J.W."/>
            <person name="Magnuson J.K."/>
            <person name="Baker S.E."/>
            <person name="Pomraning K.R."/>
        </authorList>
    </citation>
    <scope>NUCLEOTIDE SEQUENCE [LARGE SCALE GENOMIC DNA]</scope>
    <source>
        <strain evidence="2">CBS 10300</strain>
    </source>
</reference>
<organism evidence="1 2">
    <name type="scientific">Lipomyces orientalis</name>
    <dbReference type="NCBI Taxonomy" id="1233043"/>
    <lineage>
        <taxon>Eukaryota</taxon>
        <taxon>Fungi</taxon>
        <taxon>Dikarya</taxon>
        <taxon>Ascomycota</taxon>
        <taxon>Saccharomycotina</taxon>
        <taxon>Lipomycetes</taxon>
        <taxon>Lipomycetales</taxon>
        <taxon>Lipomycetaceae</taxon>
        <taxon>Lipomyces</taxon>
    </lineage>
</organism>
<accession>A0ACC3TUW4</accession>
<evidence type="ECO:0000313" key="1">
    <source>
        <dbReference type="EMBL" id="KAK9324826.1"/>
    </source>
</evidence>
<proteinExistence type="predicted"/>
<protein>
    <submittedName>
        <fullName evidence="1">Uncharacterized protein</fullName>
    </submittedName>
</protein>
<dbReference type="EMBL" id="MU970046">
    <property type="protein sequence ID" value="KAK9324826.1"/>
    <property type="molecule type" value="Genomic_DNA"/>
</dbReference>
<evidence type="ECO:0000313" key="2">
    <source>
        <dbReference type="Proteomes" id="UP001489719"/>
    </source>
</evidence>
<comment type="caution">
    <text evidence="1">The sequence shown here is derived from an EMBL/GenBank/DDBJ whole genome shotgun (WGS) entry which is preliminary data.</text>
</comment>
<sequence>MVSFSCEVCNDTVVKKKLMQHRGTCHGAHFTCLDCQTTFQGLDFQKHTSCISEAEKYQKSLYKAPAKKQKKGANATEQKEEKAPETMQLEPPTATTAKESESSADSKEQKSPTKEQKDKIDKKDKKNKKKESATNGSTDAPAEKKEDMTNVAEKLQEKIPQTESAEHRTKENPIESMLKVDKKGRKDNNKRKLDETKKESSESVSDSHDEVHTATTAPAGKKTKVEAEASKSNGIANGTKKSEMPDDVVQSHIHSVVARGGTVSFKSLVKHLRRNKETHSITKSELLRRLVLKTDGGKLILSVTH</sequence>
<gene>
    <name evidence="1" type="ORF">V1517DRAFT_344073</name>
</gene>
<keyword evidence="2" id="KW-1185">Reference proteome</keyword>
<dbReference type="Proteomes" id="UP001489719">
    <property type="component" value="Unassembled WGS sequence"/>
</dbReference>
<name>A0ACC3TUW4_9ASCO</name>